<sequence>MSHANWLSPSFPAEYTRYDLLHRFNLGTRGLPSSASLSHEDGIHYTAYPNMVSPGVLIDEDGERASEAENMGSKHYYTGSDVKPPYSYIALITMAIENSQNKMLTLSEIYEYIMTRFPYFRKNQQKWQNSIRHNLSLNDCFIKVPRSMFGKPGKGNFWSLHPACGNMFGNGSFLRRPKRFKCHPPKSSNDPAFVHHVDSYHHFSLFSTMHRHTAQHRFSPYVVKPFQHILTPACSLRQAYSTSFALNNEQNTNNFSKKGFSVHEIMDKAEDKMHDYSAEVQFEIRMG</sequence>
<feature type="non-terminal residue" evidence="5">
    <location>
        <position position="287"/>
    </location>
</feature>
<dbReference type="GO" id="GO:0009653">
    <property type="term" value="P:anatomical structure morphogenesis"/>
    <property type="evidence" value="ECO:0007669"/>
    <property type="project" value="TreeGrafter"/>
</dbReference>
<proteinExistence type="predicted"/>
<dbReference type="SUPFAM" id="SSF46785">
    <property type="entry name" value="Winged helix' DNA-binding domain"/>
    <property type="match status" value="1"/>
</dbReference>
<dbReference type="InterPro" id="IPR030456">
    <property type="entry name" value="TF_fork_head_CS_2"/>
</dbReference>
<feature type="DNA-binding region" description="Fork-head" evidence="4">
    <location>
        <begin position="83"/>
        <end position="178"/>
    </location>
</feature>
<comment type="subcellular location">
    <subcellularLocation>
        <location evidence="1 4">Nucleus</location>
    </subcellularLocation>
</comment>
<dbReference type="PROSITE" id="PS50039">
    <property type="entry name" value="FORK_HEAD_3"/>
    <property type="match status" value="1"/>
</dbReference>
<dbReference type="OrthoDB" id="5954824at2759"/>
<dbReference type="Gene3D" id="1.10.10.10">
    <property type="entry name" value="Winged helix-like DNA-binding domain superfamily/Winged helix DNA-binding domain"/>
    <property type="match status" value="1"/>
</dbReference>
<evidence type="ECO:0000256" key="2">
    <source>
        <dbReference type="ARBA" id="ARBA00023125"/>
    </source>
</evidence>
<reference evidence="5" key="1">
    <citation type="submission" date="2020-04" db="EMBL/GenBank/DDBJ databases">
        <authorList>
            <person name="Alioto T."/>
            <person name="Alioto T."/>
            <person name="Gomez Garrido J."/>
        </authorList>
    </citation>
    <scope>NUCLEOTIDE SEQUENCE</scope>
    <source>
        <strain evidence="5">A484AB</strain>
    </source>
</reference>
<dbReference type="PRINTS" id="PR00053">
    <property type="entry name" value="FORKHEAD"/>
</dbReference>
<evidence type="ECO:0000256" key="4">
    <source>
        <dbReference type="PROSITE-ProRule" id="PRU00089"/>
    </source>
</evidence>
<dbReference type="AlphaFoldDB" id="A0A6S7G2L9"/>
<name>A0A6S7G2L9_PARCT</name>
<dbReference type="PROSITE" id="PS00658">
    <property type="entry name" value="FORK_HEAD_2"/>
    <property type="match status" value="1"/>
</dbReference>
<dbReference type="FunFam" id="1.10.10.10:FF:000042">
    <property type="entry name" value="hepatocyte nuclear factor 3-beta"/>
    <property type="match status" value="1"/>
</dbReference>
<evidence type="ECO:0000313" key="5">
    <source>
        <dbReference type="EMBL" id="CAB3984533.1"/>
    </source>
</evidence>
<dbReference type="GO" id="GO:0000981">
    <property type="term" value="F:DNA-binding transcription factor activity, RNA polymerase II-specific"/>
    <property type="evidence" value="ECO:0007669"/>
    <property type="project" value="TreeGrafter"/>
</dbReference>
<dbReference type="InterPro" id="IPR036390">
    <property type="entry name" value="WH_DNA-bd_sf"/>
</dbReference>
<dbReference type="GO" id="GO:0030154">
    <property type="term" value="P:cell differentiation"/>
    <property type="evidence" value="ECO:0007669"/>
    <property type="project" value="TreeGrafter"/>
</dbReference>
<dbReference type="InterPro" id="IPR018122">
    <property type="entry name" value="TF_fork_head_CS_1"/>
</dbReference>
<dbReference type="EMBL" id="CACRXK020000750">
    <property type="protein sequence ID" value="CAB3984533.1"/>
    <property type="molecule type" value="Genomic_DNA"/>
</dbReference>
<evidence type="ECO:0000313" key="6">
    <source>
        <dbReference type="Proteomes" id="UP001152795"/>
    </source>
</evidence>
<dbReference type="PROSITE" id="PS00657">
    <property type="entry name" value="FORK_HEAD_1"/>
    <property type="match status" value="1"/>
</dbReference>
<organism evidence="5 6">
    <name type="scientific">Paramuricea clavata</name>
    <name type="common">Red gorgonian</name>
    <name type="synonym">Violescent sea-whip</name>
    <dbReference type="NCBI Taxonomy" id="317549"/>
    <lineage>
        <taxon>Eukaryota</taxon>
        <taxon>Metazoa</taxon>
        <taxon>Cnidaria</taxon>
        <taxon>Anthozoa</taxon>
        <taxon>Octocorallia</taxon>
        <taxon>Malacalcyonacea</taxon>
        <taxon>Plexauridae</taxon>
        <taxon>Paramuricea</taxon>
    </lineage>
</organism>
<dbReference type="Pfam" id="PF00250">
    <property type="entry name" value="Forkhead"/>
    <property type="match status" value="1"/>
</dbReference>
<dbReference type="SMART" id="SM00339">
    <property type="entry name" value="FH"/>
    <property type="match status" value="1"/>
</dbReference>
<evidence type="ECO:0000256" key="1">
    <source>
        <dbReference type="ARBA" id="ARBA00004123"/>
    </source>
</evidence>
<keyword evidence="2 4" id="KW-0238">DNA-binding</keyword>
<dbReference type="GO" id="GO:0005634">
    <property type="term" value="C:nucleus"/>
    <property type="evidence" value="ECO:0007669"/>
    <property type="project" value="UniProtKB-SubCell"/>
</dbReference>
<dbReference type="InterPro" id="IPR001766">
    <property type="entry name" value="Fork_head_dom"/>
</dbReference>
<dbReference type="Proteomes" id="UP001152795">
    <property type="component" value="Unassembled WGS sequence"/>
</dbReference>
<dbReference type="GO" id="GO:0000978">
    <property type="term" value="F:RNA polymerase II cis-regulatory region sequence-specific DNA binding"/>
    <property type="evidence" value="ECO:0007669"/>
    <property type="project" value="TreeGrafter"/>
</dbReference>
<dbReference type="PANTHER" id="PTHR11829:SF387">
    <property type="entry name" value="FORK-HEAD DOMAIN-CONTAINING PROTEIN"/>
    <property type="match status" value="1"/>
</dbReference>
<keyword evidence="3 4" id="KW-0539">Nucleus</keyword>
<comment type="caution">
    <text evidence="5">The sequence shown here is derived from an EMBL/GenBank/DDBJ whole genome shotgun (WGS) entry which is preliminary data.</text>
</comment>
<keyword evidence="6" id="KW-1185">Reference proteome</keyword>
<evidence type="ECO:0000256" key="3">
    <source>
        <dbReference type="ARBA" id="ARBA00023242"/>
    </source>
</evidence>
<gene>
    <name evidence="5" type="ORF">PACLA_8A027847</name>
</gene>
<dbReference type="InterPro" id="IPR050211">
    <property type="entry name" value="FOX_domain-containing"/>
</dbReference>
<dbReference type="PANTHER" id="PTHR11829">
    <property type="entry name" value="FORKHEAD BOX PROTEIN"/>
    <property type="match status" value="1"/>
</dbReference>
<protein>
    <submittedName>
        <fullName evidence="5">Forkhead box B1-like</fullName>
    </submittedName>
</protein>
<accession>A0A6S7G2L9</accession>
<dbReference type="InterPro" id="IPR036388">
    <property type="entry name" value="WH-like_DNA-bd_sf"/>
</dbReference>